<dbReference type="HOGENOM" id="CLU_2432007_0_0_9"/>
<accession>E7GL32</accession>
<organism evidence="1 2">
    <name type="scientific">Clostridium symbiosum (strain WAL-14163)</name>
    <dbReference type="NCBI Taxonomy" id="742740"/>
    <lineage>
        <taxon>Bacteria</taxon>
        <taxon>Bacillati</taxon>
        <taxon>Bacillota</taxon>
        <taxon>Clostridia</taxon>
        <taxon>Lachnospirales</taxon>
        <taxon>Lachnospiraceae</taxon>
        <taxon>Otoolea</taxon>
    </lineage>
</organism>
<name>E7GL32_CLOS6</name>
<proteinExistence type="predicted"/>
<comment type="caution">
    <text evidence="1">The sequence shown here is derived from an EMBL/GenBank/DDBJ whole genome shotgun (WGS) entry which is preliminary data.</text>
</comment>
<dbReference type="EMBL" id="ADLQ01000037">
    <property type="protein sequence ID" value="EGA94416.1"/>
    <property type="molecule type" value="Genomic_DNA"/>
</dbReference>
<sequence>MVEIVVRCPTKRTEGIFRDGFTIATLNGSDGFAVLPEIVFKEKLPVLFDERLEEREGVGSKFLVFRGVGTIKGPLLEWNIFADKVQEPADSFVLFLNYSE</sequence>
<dbReference type="AlphaFoldDB" id="E7GL32"/>
<reference evidence="1 2" key="1">
    <citation type="submission" date="2010-12" db="EMBL/GenBank/DDBJ databases">
        <title>The Genome Sequence of Clostridium symbiosum strain WAL-14163.</title>
        <authorList>
            <person name="Earl A."/>
            <person name="Ward D."/>
            <person name="Feldgarden M."/>
            <person name="Gevers D."/>
            <person name="Finegold S.M."/>
            <person name="Summanen P.H."/>
            <person name="Molitoris D.R."/>
            <person name="Vaisanen M.L."/>
            <person name="Daigneault M."/>
            <person name="Young S.K."/>
            <person name="Zeng Q."/>
            <person name="Gargeya S."/>
            <person name="Fitzgerald M."/>
            <person name="Haas B."/>
            <person name="Abouelleil A."/>
            <person name="Alvarado L."/>
            <person name="Arachchi H.M."/>
            <person name="Berlin A."/>
            <person name="Brown A."/>
            <person name="Chapman S.B."/>
            <person name="Chen Z."/>
            <person name="Dunbar C."/>
            <person name="Freedman E."/>
            <person name="Gearin G."/>
            <person name="Gellesch M."/>
            <person name="Goldberg J."/>
            <person name="Griggs A."/>
            <person name="Gujja S."/>
            <person name="Heilman E."/>
            <person name="Heiman D."/>
            <person name="Howarth C."/>
            <person name="Larson L."/>
            <person name="Lui A."/>
            <person name="MacDonald P.J.P."/>
            <person name="Mehta T."/>
            <person name="Montmayeur A."/>
            <person name="Murphy C."/>
            <person name="Neiman D."/>
            <person name="Pearson M."/>
            <person name="Priest M."/>
            <person name="Roberts A."/>
            <person name="Saif S."/>
            <person name="Shea T."/>
            <person name="Shenoy N."/>
            <person name="Sisk P."/>
            <person name="Stolte C."/>
            <person name="Sykes S."/>
            <person name="White J."/>
            <person name="Yandava C."/>
            <person name="Nusbaum C."/>
            <person name="Birren B."/>
        </authorList>
    </citation>
    <scope>NUCLEOTIDE SEQUENCE [LARGE SCALE GENOMIC DNA]</scope>
    <source>
        <strain evidence="1 2">WAL-14163</strain>
    </source>
</reference>
<keyword evidence="2" id="KW-1185">Reference proteome</keyword>
<evidence type="ECO:0000313" key="1">
    <source>
        <dbReference type="EMBL" id="EGA94416.1"/>
    </source>
</evidence>
<protein>
    <submittedName>
        <fullName evidence="1">Uncharacterized protein</fullName>
    </submittedName>
</protein>
<dbReference type="Proteomes" id="UP000002970">
    <property type="component" value="Unassembled WGS sequence"/>
</dbReference>
<gene>
    <name evidence="1" type="ORF">HMPREF9474_01621</name>
</gene>
<evidence type="ECO:0000313" key="2">
    <source>
        <dbReference type="Proteomes" id="UP000002970"/>
    </source>
</evidence>